<dbReference type="OrthoDB" id="640249at2759"/>
<dbReference type="PRINTS" id="PR00705">
    <property type="entry name" value="PAPAIN"/>
</dbReference>
<evidence type="ECO:0000256" key="2">
    <source>
        <dbReference type="ARBA" id="ARBA00022670"/>
    </source>
</evidence>
<organism evidence="11 12">
    <name type="scientific">Strongylus vulgaris</name>
    <name type="common">Blood worm</name>
    <dbReference type="NCBI Taxonomy" id="40348"/>
    <lineage>
        <taxon>Eukaryota</taxon>
        <taxon>Metazoa</taxon>
        <taxon>Ecdysozoa</taxon>
        <taxon>Nematoda</taxon>
        <taxon>Chromadorea</taxon>
        <taxon>Rhabditida</taxon>
        <taxon>Rhabditina</taxon>
        <taxon>Rhabditomorpha</taxon>
        <taxon>Strongyloidea</taxon>
        <taxon>Strongylidae</taxon>
        <taxon>Strongylus</taxon>
    </lineage>
</organism>
<evidence type="ECO:0000259" key="10">
    <source>
        <dbReference type="SMART" id="SM00645"/>
    </source>
</evidence>
<evidence type="ECO:0000256" key="7">
    <source>
        <dbReference type="ARBA" id="ARBA00023157"/>
    </source>
</evidence>
<protein>
    <recommendedName>
        <fullName evidence="10">Peptidase C1A papain C-terminal domain-containing protein</fullName>
    </recommendedName>
</protein>
<dbReference type="Gene3D" id="3.90.70.10">
    <property type="entry name" value="Cysteine proteinases"/>
    <property type="match status" value="1"/>
</dbReference>
<keyword evidence="6" id="KW-0865">Zymogen</keyword>
<dbReference type="InterPro" id="IPR025660">
    <property type="entry name" value="Pept_his_AS"/>
</dbReference>
<dbReference type="SUPFAM" id="SSF54001">
    <property type="entry name" value="Cysteine proteinases"/>
    <property type="match status" value="1"/>
</dbReference>
<keyword evidence="3" id="KW-0732">Signal</keyword>
<evidence type="ECO:0000256" key="4">
    <source>
        <dbReference type="ARBA" id="ARBA00022801"/>
    </source>
</evidence>
<dbReference type="PROSITE" id="PS00640">
    <property type="entry name" value="THIOL_PROTEASE_ASN"/>
    <property type="match status" value="1"/>
</dbReference>
<dbReference type="PROSITE" id="PS00639">
    <property type="entry name" value="THIOL_PROTEASE_HIS"/>
    <property type="match status" value="1"/>
</dbReference>
<keyword evidence="2" id="KW-0645">Protease</keyword>
<evidence type="ECO:0000313" key="11">
    <source>
        <dbReference type="EMBL" id="VDM76706.1"/>
    </source>
</evidence>
<dbReference type="EMBL" id="UYYB01097533">
    <property type="protein sequence ID" value="VDM76706.1"/>
    <property type="molecule type" value="Genomic_DNA"/>
</dbReference>
<gene>
    <name evidence="11" type="ORF">SVUK_LOCUS11704</name>
</gene>
<comment type="similarity">
    <text evidence="1">Belongs to the peptidase C1 family.</text>
</comment>
<evidence type="ECO:0000256" key="3">
    <source>
        <dbReference type="ARBA" id="ARBA00022729"/>
    </source>
</evidence>
<name>A0A3P7J1D1_STRVU</name>
<evidence type="ECO:0000256" key="9">
    <source>
        <dbReference type="ARBA" id="ARBA00057399"/>
    </source>
</evidence>
<keyword evidence="12" id="KW-1185">Reference proteome</keyword>
<dbReference type="Proteomes" id="UP000270094">
    <property type="component" value="Unassembled WGS sequence"/>
</dbReference>
<dbReference type="GO" id="GO:0008234">
    <property type="term" value="F:cysteine-type peptidase activity"/>
    <property type="evidence" value="ECO:0007669"/>
    <property type="project" value="UniProtKB-KW"/>
</dbReference>
<sequence length="336" mass="37631">MLGVKDVRLPAEALKRMSPTRFLNITLPDTFDARTWWPGCKSIGFIRDQSNCEHPLGSCWAFGAVEAITDRICIASRGKLRPTISADEILACCKECGYGCNGGYPIKAWEYWVESGVVTGGERPPPSSNNNVVGRKPNSVSRTVDFLLSTSLLRRIKIKKSKGKKLSFPAFSIPLIKDTCLPYPFPPCHKHGNHSVPSQCSHPFKTPKCDHKCNRNYTEEFEHDKHYGSGLVSYSVENKEDAIRKELMTYGPIEVAFKVYTDFFHYKRGIYKHTAGFFAGGHAVKLIGWGKEKKTPYWLIANSWGEDWGEKGLFKIVRGTNECGIEGYAVAGIPKI</sequence>
<reference evidence="11 12" key="1">
    <citation type="submission" date="2018-11" db="EMBL/GenBank/DDBJ databases">
        <authorList>
            <consortium name="Pathogen Informatics"/>
        </authorList>
    </citation>
    <scope>NUCLEOTIDE SEQUENCE [LARGE SCALE GENOMIC DNA]</scope>
</reference>
<evidence type="ECO:0000313" key="12">
    <source>
        <dbReference type="Proteomes" id="UP000270094"/>
    </source>
</evidence>
<accession>A0A3P7J1D1</accession>
<evidence type="ECO:0000256" key="8">
    <source>
        <dbReference type="ARBA" id="ARBA00023180"/>
    </source>
</evidence>
<dbReference type="GO" id="GO:0006508">
    <property type="term" value="P:proteolysis"/>
    <property type="evidence" value="ECO:0007669"/>
    <property type="project" value="UniProtKB-KW"/>
</dbReference>
<dbReference type="SMART" id="SM00645">
    <property type="entry name" value="Pept_C1"/>
    <property type="match status" value="1"/>
</dbReference>
<dbReference type="InterPro" id="IPR025661">
    <property type="entry name" value="Pept_asp_AS"/>
</dbReference>
<dbReference type="CDD" id="cd02620">
    <property type="entry name" value="Peptidase_C1A_CathepsinB"/>
    <property type="match status" value="1"/>
</dbReference>
<evidence type="ECO:0000256" key="6">
    <source>
        <dbReference type="ARBA" id="ARBA00023145"/>
    </source>
</evidence>
<proteinExistence type="inferred from homology"/>
<keyword evidence="8" id="KW-0325">Glycoprotein</keyword>
<keyword evidence="7" id="KW-1015">Disulfide bond</keyword>
<dbReference type="PANTHER" id="PTHR12411">
    <property type="entry name" value="CYSTEINE PROTEASE FAMILY C1-RELATED"/>
    <property type="match status" value="1"/>
</dbReference>
<dbReference type="InterPro" id="IPR038765">
    <property type="entry name" value="Papain-like_cys_pep_sf"/>
</dbReference>
<evidence type="ECO:0000256" key="1">
    <source>
        <dbReference type="ARBA" id="ARBA00008455"/>
    </source>
</evidence>
<feature type="domain" description="Peptidase C1A papain C-terminal" evidence="10">
    <location>
        <begin position="27"/>
        <end position="333"/>
    </location>
</feature>
<dbReference type="Pfam" id="PF00112">
    <property type="entry name" value="Peptidase_C1"/>
    <property type="match status" value="2"/>
</dbReference>
<keyword evidence="4" id="KW-0378">Hydrolase</keyword>
<keyword evidence="5" id="KW-0788">Thiol protease</keyword>
<evidence type="ECO:0000256" key="5">
    <source>
        <dbReference type="ARBA" id="ARBA00022807"/>
    </source>
</evidence>
<dbReference type="AlphaFoldDB" id="A0A3P7J1D1"/>
<dbReference type="InterPro" id="IPR000668">
    <property type="entry name" value="Peptidase_C1A_C"/>
</dbReference>
<dbReference type="FunFam" id="3.90.70.10:FF:000031">
    <property type="entry name" value="Cathepsin B"/>
    <property type="match status" value="1"/>
</dbReference>
<comment type="function">
    <text evidence="9">Expression of the protease correlates with blood-feeding and suggests a role for the protease in blood digestion.</text>
</comment>
<dbReference type="InterPro" id="IPR013128">
    <property type="entry name" value="Peptidase_C1A"/>
</dbReference>